<dbReference type="EMBL" id="JBHTKY010000009">
    <property type="protein sequence ID" value="MFD1165590.1"/>
    <property type="molecule type" value="Genomic_DNA"/>
</dbReference>
<evidence type="ECO:0000313" key="1">
    <source>
        <dbReference type="EMBL" id="MFD1165590.1"/>
    </source>
</evidence>
<organism evidence="1 2">
    <name type="scientific">Sphingobacterium daejeonense</name>
    <dbReference type="NCBI Taxonomy" id="371142"/>
    <lineage>
        <taxon>Bacteria</taxon>
        <taxon>Pseudomonadati</taxon>
        <taxon>Bacteroidota</taxon>
        <taxon>Sphingobacteriia</taxon>
        <taxon>Sphingobacteriales</taxon>
        <taxon>Sphingobacteriaceae</taxon>
        <taxon>Sphingobacterium</taxon>
    </lineage>
</organism>
<gene>
    <name evidence="1" type="ORF">ACFQ2C_08245</name>
</gene>
<sequence>MLLGNSAQIEITPSLGTIINGEFNSRYANKIADPLFAKAIYLKNENTKILFIVVDICVMKRDFLDPIKTKIHELTGIPPTNQLISSTHTHSAGSVADLLLGHVDLAYRELLEKKLLTLASEVCNKENQLKIAFSKIEKPEHLTCRRYIMDSTYLPKNPVLKSIDVVKTNPFGAEDLIVKRTTTPDPEVCFFGLKTMDDRWIGLLANYGLHYVGDCDRGTVTADYFGYFSNKIKKLLNSENMIAIMTNGTSGEVNIWDFINGDRYPKENHQKSRLIGEDIAQSISEVINNLSWDTDPKIQVLYSEININKRSLPESILTESYNILSKTDYESLTYMDNDLMEKVYAREQVLLESVPNVIEFPIQCFKIGKAIISGLGGEFFSETGVKLKQDNPESFTICLANDYVGYVPPIHEFKNGGYETWRCRSSFLEEIAEEKVKTELFQLINSLKNGKD</sequence>
<comment type="caution">
    <text evidence="1">The sequence shown here is derived from an EMBL/GenBank/DDBJ whole genome shotgun (WGS) entry which is preliminary data.</text>
</comment>
<proteinExistence type="predicted"/>
<keyword evidence="2" id="KW-1185">Reference proteome</keyword>
<protein>
    <recommendedName>
        <fullName evidence="3">Neutral/alkaline non-lysosomal ceramidase</fullName>
    </recommendedName>
</protein>
<dbReference type="RefSeq" id="WP_380895725.1">
    <property type="nucleotide sequence ID" value="NZ_JBHTKY010000009.1"/>
</dbReference>
<reference evidence="2" key="1">
    <citation type="journal article" date="2019" name="Int. J. Syst. Evol. Microbiol.">
        <title>The Global Catalogue of Microorganisms (GCM) 10K type strain sequencing project: providing services to taxonomists for standard genome sequencing and annotation.</title>
        <authorList>
            <consortium name="The Broad Institute Genomics Platform"/>
            <consortium name="The Broad Institute Genome Sequencing Center for Infectious Disease"/>
            <person name="Wu L."/>
            <person name="Ma J."/>
        </authorList>
    </citation>
    <scope>NUCLEOTIDE SEQUENCE [LARGE SCALE GENOMIC DNA]</scope>
    <source>
        <strain evidence="2">CCUG 52468</strain>
    </source>
</reference>
<accession>A0ABW3RK91</accession>
<dbReference type="Proteomes" id="UP001597205">
    <property type="component" value="Unassembled WGS sequence"/>
</dbReference>
<name>A0ABW3RK91_9SPHI</name>
<evidence type="ECO:0008006" key="3">
    <source>
        <dbReference type="Google" id="ProtNLM"/>
    </source>
</evidence>
<evidence type="ECO:0000313" key="2">
    <source>
        <dbReference type="Proteomes" id="UP001597205"/>
    </source>
</evidence>